<comment type="caution">
    <text evidence="7">The sequence shown here is derived from an EMBL/GenBank/DDBJ whole genome shotgun (WGS) entry which is preliminary data.</text>
</comment>
<sequence>MPAPENMVAYLYKPGFDDLIRVDDYPVQKPGKGEVLCKVLTCGVCHSDVAILNGWTLEDRSYVLGHEVCCVAIEFGKDVDSNIKLGQRYAVRLLNGCTHALRPHQSAALQGVGLGGPGGYADYITVRDDLLVPVPENVPDKLASIAADAGTTAYNAVVNTGKVKSGDRVLIIGIGGLGHLAVQYAILQGATVFVCDLKPEARRLGLELGAVRAFSPVELSAAVSAADPFTVHVVVDFAATAQSFHFGLGALAGEGDHFPVDPKYVLVGVSAENFSFTPADTLFSGIEIRANLYGPRSATEAALELFANGSVKARAVAEPLENVNKIVDELRAFEVSGRKVVEISRQDYY</sequence>
<dbReference type="OrthoDB" id="1879366at2759"/>
<keyword evidence="8" id="KW-1185">Reference proteome</keyword>
<feature type="domain" description="Enoyl reductase (ER)" evidence="6">
    <location>
        <begin position="15"/>
        <end position="341"/>
    </location>
</feature>
<dbReference type="Pfam" id="PF08240">
    <property type="entry name" value="ADH_N"/>
    <property type="match status" value="1"/>
</dbReference>
<evidence type="ECO:0000256" key="3">
    <source>
        <dbReference type="ARBA" id="ARBA00022723"/>
    </source>
</evidence>
<dbReference type="GO" id="GO:0046872">
    <property type="term" value="F:metal ion binding"/>
    <property type="evidence" value="ECO:0007669"/>
    <property type="project" value="UniProtKB-KW"/>
</dbReference>
<dbReference type="Gene3D" id="3.90.180.10">
    <property type="entry name" value="Medium-chain alcohol dehydrogenases, catalytic domain"/>
    <property type="match status" value="1"/>
</dbReference>
<accession>A0A550CQM6</accession>
<evidence type="ECO:0000313" key="8">
    <source>
        <dbReference type="Proteomes" id="UP000320762"/>
    </source>
</evidence>
<keyword evidence="4" id="KW-0862">Zinc</keyword>
<dbReference type="AlphaFoldDB" id="A0A550CQM6"/>
<dbReference type="EMBL" id="VDMD01000003">
    <property type="protein sequence ID" value="TRM67101.1"/>
    <property type="molecule type" value="Genomic_DNA"/>
</dbReference>
<dbReference type="InterPro" id="IPR020843">
    <property type="entry name" value="ER"/>
</dbReference>
<dbReference type="Gene3D" id="3.40.50.720">
    <property type="entry name" value="NAD(P)-binding Rossmann-like Domain"/>
    <property type="match status" value="1"/>
</dbReference>
<keyword evidence="5" id="KW-0560">Oxidoreductase</keyword>
<evidence type="ECO:0000259" key="6">
    <source>
        <dbReference type="SMART" id="SM00829"/>
    </source>
</evidence>
<dbReference type="Proteomes" id="UP000320762">
    <property type="component" value="Unassembled WGS sequence"/>
</dbReference>
<dbReference type="STRING" id="97359.A0A550CQM6"/>
<name>A0A550CQM6_9AGAR</name>
<proteinExistence type="inferred from homology"/>
<dbReference type="PANTHER" id="PTHR42940">
    <property type="entry name" value="ALCOHOL DEHYDROGENASE 1-RELATED"/>
    <property type="match status" value="1"/>
</dbReference>
<evidence type="ECO:0000256" key="1">
    <source>
        <dbReference type="ARBA" id="ARBA00001947"/>
    </source>
</evidence>
<organism evidence="7 8">
    <name type="scientific">Schizophyllum amplum</name>
    <dbReference type="NCBI Taxonomy" id="97359"/>
    <lineage>
        <taxon>Eukaryota</taxon>
        <taxon>Fungi</taxon>
        <taxon>Dikarya</taxon>
        <taxon>Basidiomycota</taxon>
        <taxon>Agaricomycotina</taxon>
        <taxon>Agaricomycetes</taxon>
        <taxon>Agaricomycetidae</taxon>
        <taxon>Agaricales</taxon>
        <taxon>Schizophyllaceae</taxon>
        <taxon>Schizophyllum</taxon>
    </lineage>
</organism>
<dbReference type="InterPro" id="IPR036291">
    <property type="entry name" value="NAD(P)-bd_dom_sf"/>
</dbReference>
<evidence type="ECO:0000313" key="7">
    <source>
        <dbReference type="EMBL" id="TRM67101.1"/>
    </source>
</evidence>
<dbReference type="GO" id="GO:0016491">
    <property type="term" value="F:oxidoreductase activity"/>
    <property type="evidence" value="ECO:0007669"/>
    <property type="project" value="UniProtKB-KW"/>
</dbReference>
<dbReference type="Pfam" id="PF00107">
    <property type="entry name" value="ADH_zinc_N"/>
    <property type="match status" value="1"/>
</dbReference>
<dbReference type="InterPro" id="IPR013149">
    <property type="entry name" value="ADH-like_C"/>
</dbReference>
<evidence type="ECO:0000256" key="5">
    <source>
        <dbReference type="ARBA" id="ARBA00023002"/>
    </source>
</evidence>
<evidence type="ECO:0000256" key="2">
    <source>
        <dbReference type="ARBA" id="ARBA00008072"/>
    </source>
</evidence>
<dbReference type="PANTHER" id="PTHR42940:SF8">
    <property type="entry name" value="VACUOLAR PROTEIN SORTING-ASSOCIATED PROTEIN 11"/>
    <property type="match status" value="1"/>
</dbReference>
<dbReference type="SUPFAM" id="SSF51735">
    <property type="entry name" value="NAD(P)-binding Rossmann-fold domains"/>
    <property type="match status" value="1"/>
</dbReference>
<comment type="cofactor">
    <cofactor evidence="1">
        <name>Zn(2+)</name>
        <dbReference type="ChEBI" id="CHEBI:29105"/>
    </cofactor>
</comment>
<gene>
    <name evidence="7" type="ORF">BD626DRAFT_484746</name>
</gene>
<reference evidence="7 8" key="1">
    <citation type="journal article" date="2019" name="New Phytol.">
        <title>Comparative genomics reveals unique wood-decay strategies and fruiting body development in the Schizophyllaceae.</title>
        <authorList>
            <person name="Almasi E."/>
            <person name="Sahu N."/>
            <person name="Krizsan K."/>
            <person name="Balint B."/>
            <person name="Kovacs G.M."/>
            <person name="Kiss B."/>
            <person name="Cseklye J."/>
            <person name="Drula E."/>
            <person name="Henrissat B."/>
            <person name="Nagy I."/>
            <person name="Chovatia M."/>
            <person name="Adam C."/>
            <person name="LaButti K."/>
            <person name="Lipzen A."/>
            <person name="Riley R."/>
            <person name="Grigoriev I.V."/>
            <person name="Nagy L.G."/>
        </authorList>
    </citation>
    <scope>NUCLEOTIDE SEQUENCE [LARGE SCALE GENOMIC DNA]</scope>
    <source>
        <strain evidence="7 8">NL-1724</strain>
    </source>
</reference>
<comment type="similarity">
    <text evidence="2">Belongs to the zinc-containing alcohol dehydrogenase family.</text>
</comment>
<dbReference type="InterPro" id="IPR011032">
    <property type="entry name" value="GroES-like_sf"/>
</dbReference>
<dbReference type="SMART" id="SM00829">
    <property type="entry name" value="PKS_ER"/>
    <property type="match status" value="1"/>
</dbReference>
<dbReference type="InterPro" id="IPR013154">
    <property type="entry name" value="ADH-like_N"/>
</dbReference>
<evidence type="ECO:0000256" key="4">
    <source>
        <dbReference type="ARBA" id="ARBA00022833"/>
    </source>
</evidence>
<protein>
    <submittedName>
        <fullName evidence="7">Chaperonin 10-like protein</fullName>
    </submittedName>
</protein>
<dbReference type="SUPFAM" id="SSF50129">
    <property type="entry name" value="GroES-like"/>
    <property type="match status" value="1"/>
</dbReference>
<keyword evidence="3" id="KW-0479">Metal-binding</keyword>